<sequence>MPSNRAFLDPSIVQSTKYVVPPTRVAKELPPEPWQLPEFEFFVRALYSSSRLQDPNDLVGWSLSIRIGPKSTLQGIRSSFPVPHYTQTVFASYTLR</sequence>
<organism evidence="1 2">
    <name type="scientific">Glonium stellatum</name>
    <dbReference type="NCBI Taxonomy" id="574774"/>
    <lineage>
        <taxon>Eukaryota</taxon>
        <taxon>Fungi</taxon>
        <taxon>Dikarya</taxon>
        <taxon>Ascomycota</taxon>
        <taxon>Pezizomycotina</taxon>
        <taxon>Dothideomycetes</taxon>
        <taxon>Pleosporomycetidae</taxon>
        <taxon>Gloniales</taxon>
        <taxon>Gloniaceae</taxon>
        <taxon>Glonium</taxon>
    </lineage>
</organism>
<keyword evidence="2" id="KW-1185">Reference proteome</keyword>
<accession>A0A8E2JQB5</accession>
<reference evidence="1 2" key="1">
    <citation type="journal article" date="2016" name="Nat. Commun.">
        <title>Ectomycorrhizal ecology is imprinted in the genome of the dominant symbiotic fungus Cenococcum geophilum.</title>
        <authorList>
            <consortium name="DOE Joint Genome Institute"/>
            <person name="Peter M."/>
            <person name="Kohler A."/>
            <person name="Ohm R.A."/>
            <person name="Kuo A."/>
            <person name="Krutzmann J."/>
            <person name="Morin E."/>
            <person name="Arend M."/>
            <person name="Barry K.W."/>
            <person name="Binder M."/>
            <person name="Choi C."/>
            <person name="Clum A."/>
            <person name="Copeland A."/>
            <person name="Grisel N."/>
            <person name="Haridas S."/>
            <person name="Kipfer T."/>
            <person name="LaButti K."/>
            <person name="Lindquist E."/>
            <person name="Lipzen A."/>
            <person name="Maire R."/>
            <person name="Meier B."/>
            <person name="Mihaltcheva S."/>
            <person name="Molinier V."/>
            <person name="Murat C."/>
            <person name="Poggeler S."/>
            <person name="Quandt C.A."/>
            <person name="Sperisen C."/>
            <person name="Tritt A."/>
            <person name="Tisserant E."/>
            <person name="Crous P.W."/>
            <person name="Henrissat B."/>
            <person name="Nehls U."/>
            <person name="Egli S."/>
            <person name="Spatafora J.W."/>
            <person name="Grigoriev I.V."/>
            <person name="Martin F.M."/>
        </authorList>
    </citation>
    <scope>NUCLEOTIDE SEQUENCE [LARGE SCALE GENOMIC DNA]</scope>
    <source>
        <strain evidence="1 2">CBS 207.34</strain>
    </source>
</reference>
<name>A0A8E2JQB5_9PEZI</name>
<gene>
    <name evidence="1" type="ORF">AOQ84DRAFT_95918</name>
</gene>
<evidence type="ECO:0000313" key="2">
    <source>
        <dbReference type="Proteomes" id="UP000250140"/>
    </source>
</evidence>
<dbReference type="EMBL" id="KV750273">
    <property type="protein sequence ID" value="OCL05492.1"/>
    <property type="molecule type" value="Genomic_DNA"/>
</dbReference>
<dbReference type="Proteomes" id="UP000250140">
    <property type="component" value="Unassembled WGS sequence"/>
</dbReference>
<protein>
    <submittedName>
        <fullName evidence="1">Uncharacterized protein</fullName>
    </submittedName>
</protein>
<dbReference type="AlphaFoldDB" id="A0A8E2JQB5"/>
<proteinExistence type="predicted"/>
<evidence type="ECO:0000313" key="1">
    <source>
        <dbReference type="EMBL" id="OCL05492.1"/>
    </source>
</evidence>